<dbReference type="GO" id="GO:0032259">
    <property type="term" value="P:methylation"/>
    <property type="evidence" value="ECO:0007669"/>
    <property type="project" value="UniProtKB-KW"/>
</dbReference>
<reference evidence="1 2" key="1">
    <citation type="journal article" date="2024" name="Environ. Microbiol.">
        <title>Novel evolutionary insights on the interactions of the Holosporales (Alphaproteobacteria) with eukaryotic hosts from comparative genomics.</title>
        <authorList>
            <person name="Giovannini M."/>
            <person name="Petroni G."/>
            <person name="Castelli M."/>
        </authorList>
    </citation>
    <scope>NUCLEOTIDE SEQUENCE [LARGE SCALE GENOMIC DNA]</scope>
    <source>
        <strain evidence="1 2">US_Bl 15I1</strain>
    </source>
</reference>
<proteinExistence type="predicted"/>
<keyword evidence="1" id="KW-0808">Transferase</keyword>
<evidence type="ECO:0000313" key="1">
    <source>
        <dbReference type="EMBL" id="WVX65996.1"/>
    </source>
</evidence>
<gene>
    <name evidence="1" type="ORF">Bealeia1_00166</name>
</gene>
<dbReference type="InterPro" id="IPR029063">
    <property type="entry name" value="SAM-dependent_MTases_sf"/>
</dbReference>
<dbReference type="GO" id="GO:0008168">
    <property type="term" value="F:methyltransferase activity"/>
    <property type="evidence" value="ECO:0007669"/>
    <property type="project" value="UniProtKB-KW"/>
</dbReference>
<accession>A0ABZ2C1B5</accession>
<dbReference type="SUPFAM" id="SSF53335">
    <property type="entry name" value="S-adenosyl-L-methionine-dependent methyltransferases"/>
    <property type="match status" value="1"/>
</dbReference>
<evidence type="ECO:0000313" key="2">
    <source>
        <dbReference type="Proteomes" id="UP001330434"/>
    </source>
</evidence>
<keyword evidence="1" id="KW-0489">Methyltransferase</keyword>
<organism evidence="1 2">
    <name type="scientific">Candidatus Bealeia paramacronuclearis</name>
    <dbReference type="NCBI Taxonomy" id="1921001"/>
    <lineage>
        <taxon>Bacteria</taxon>
        <taxon>Pseudomonadati</taxon>
        <taxon>Pseudomonadota</taxon>
        <taxon>Alphaproteobacteria</taxon>
        <taxon>Holosporales</taxon>
        <taxon>Holosporaceae</taxon>
        <taxon>Candidatus Bealeia</taxon>
    </lineage>
</organism>
<dbReference type="Proteomes" id="UP001330434">
    <property type="component" value="Chromosome"/>
</dbReference>
<name>A0ABZ2C1B5_9PROT</name>
<protein>
    <submittedName>
        <fullName evidence="1">Methyltransferase</fullName>
    </submittedName>
</protein>
<dbReference type="RefSeq" id="WP_331256555.1">
    <property type="nucleotide sequence ID" value="NZ_CP133270.1"/>
</dbReference>
<sequence>MQGKPCFYDILSIDSYQDGQPWEGLTQFLQEFLYPLMIQSYHGIDFQPLWRATQHGIPVSLLYKTLSKRDLFKRGVFKYVFLHEKLYSHKAVAEAKIKKEFSSTTFPKAALLNMISNLRQCIVSLTITKDSSVWKKYDDQNTYESEDVKKKERFIDEVLSEIKPNSLLDLGCNTGRYSFIATKKIDRVVACDLDPTCVDYIYHKDNPKILPLVLNLMTPSPAMGWCLTERKDVFSRIKVDSFLALALMHHLCITYNVPLESFVKFLRSIAPCGIVEWVDKQDPMVQFLLRNRTDIFENYTWENFELYVKKYFDIKKIVSLNKGNRKILFLGVN</sequence>
<dbReference type="Gene3D" id="3.40.50.150">
    <property type="entry name" value="Vaccinia Virus protein VP39"/>
    <property type="match status" value="1"/>
</dbReference>
<dbReference type="EMBL" id="CP133270">
    <property type="protein sequence ID" value="WVX65996.1"/>
    <property type="molecule type" value="Genomic_DNA"/>
</dbReference>
<keyword evidence="2" id="KW-1185">Reference proteome</keyword>